<dbReference type="InterPro" id="IPR033900">
    <property type="entry name" value="Gram_neg_porin_domain"/>
</dbReference>
<evidence type="ECO:0000256" key="8">
    <source>
        <dbReference type="ARBA" id="ARBA00023114"/>
    </source>
</evidence>
<evidence type="ECO:0000256" key="10">
    <source>
        <dbReference type="ARBA" id="ARBA00023237"/>
    </source>
</evidence>
<protein>
    <recommendedName>
        <fullName evidence="11">Porin domain-containing protein</fullName>
    </recommendedName>
</protein>
<dbReference type="Pfam" id="PF13609">
    <property type="entry name" value="Porin_4"/>
    <property type="match status" value="1"/>
</dbReference>
<feature type="domain" description="Porin" evidence="11">
    <location>
        <begin position="20"/>
        <end position="322"/>
    </location>
</feature>
<dbReference type="PANTHER" id="PTHR34501:SF9">
    <property type="entry name" value="MAJOR OUTER MEMBRANE PROTEIN P.IA"/>
    <property type="match status" value="1"/>
</dbReference>
<gene>
    <name evidence="12" type="ORF">MNBD_GAMMA22-2972</name>
</gene>
<dbReference type="InterPro" id="IPR001702">
    <property type="entry name" value="Porin_Gram-ve"/>
</dbReference>
<dbReference type="PANTHER" id="PTHR34501">
    <property type="entry name" value="PROTEIN YDDL-RELATED"/>
    <property type="match status" value="1"/>
</dbReference>
<keyword evidence="10" id="KW-0998">Cell outer membrane</keyword>
<dbReference type="GO" id="GO:0009279">
    <property type="term" value="C:cell outer membrane"/>
    <property type="evidence" value="ECO:0007669"/>
    <property type="project" value="InterPro"/>
</dbReference>
<evidence type="ECO:0000256" key="1">
    <source>
        <dbReference type="ARBA" id="ARBA00004141"/>
    </source>
</evidence>
<evidence type="ECO:0000313" key="12">
    <source>
        <dbReference type="EMBL" id="VAX00540.1"/>
    </source>
</evidence>
<accession>A0A3B1AQM3</accession>
<evidence type="ECO:0000256" key="5">
    <source>
        <dbReference type="ARBA" id="ARBA00022692"/>
    </source>
</evidence>
<keyword evidence="9" id="KW-0472">Membrane</keyword>
<dbReference type="AlphaFoldDB" id="A0A3B1AQM3"/>
<dbReference type="EMBL" id="UOFS01000044">
    <property type="protein sequence ID" value="VAX00540.1"/>
    <property type="molecule type" value="Genomic_DNA"/>
</dbReference>
<evidence type="ECO:0000256" key="9">
    <source>
        <dbReference type="ARBA" id="ARBA00023136"/>
    </source>
</evidence>
<evidence type="ECO:0000256" key="2">
    <source>
        <dbReference type="ARBA" id="ARBA00011233"/>
    </source>
</evidence>
<dbReference type="CDD" id="cd00342">
    <property type="entry name" value="gram_neg_porins"/>
    <property type="match status" value="1"/>
</dbReference>
<evidence type="ECO:0000256" key="7">
    <source>
        <dbReference type="ARBA" id="ARBA00023065"/>
    </source>
</evidence>
<keyword evidence="8" id="KW-0626">Porin</keyword>
<reference evidence="12" key="1">
    <citation type="submission" date="2018-06" db="EMBL/GenBank/DDBJ databases">
        <authorList>
            <person name="Zhirakovskaya E."/>
        </authorList>
    </citation>
    <scope>NUCLEOTIDE SEQUENCE</scope>
</reference>
<dbReference type="SUPFAM" id="SSF56935">
    <property type="entry name" value="Porins"/>
    <property type="match status" value="1"/>
</dbReference>
<dbReference type="PRINTS" id="PR00182">
    <property type="entry name" value="ECOLNEIPORIN"/>
</dbReference>
<organism evidence="12">
    <name type="scientific">hydrothermal vent metagenome</name>
    <dbReference type="NCBI Taxonomy" id="652676"/>
    <lineage>
        <taxon>unclassified sequences</taxon>
        <taxon>metagenomes</taxon>
        <taxon>ecological metagenomes</taxon>
    </lineage>
</organism>
<keyword evidence="6" id="KW-0732">Signal</keyword>
<dbReference type="InterPro" id="IPR050298">
    <property type="entry name" value="Gram-neg_bact_OMP"/>
</dbReference>
<dbReference type="GO" id="GO:0015288">
    <property type="term" value="F:porin activity"/>
    <property type="evidence" value="ECO:0007669"/>
    <property type="project" value="UniProtKB-KW"/>
</dbReference>
<evidence type="ECO:0000256" key="4">
    <source>
        <dbReference type="ARBA" id="ARBA00022452"/>
    </source>
</evidence>
<dbReference type="GO" id="GO:0046930">
    <property type="term" value="C:pore complex"/>
    <property type="evidence" value="ECO:0007669"/>
    <property type="project" value="UniProtKB-KW"/>
</dbReference>
<dbReference type="InterPro" id="IPR023614">
    <property type="entry name" value="Porin_dom_sf"/>
</dbReference>
<dbReference type="Gene3D" id="2.40.160.10">
    <property type="entry name" value="Porin"/>
    <property type="match status" value="1"/>
</dbReference>
<keyword evidence="4" id="KW-1134">Transmembrane beta strand</keyword>
<comment type="subunit">
    <text evidence="2">Homotrimer.</text>
</comment>
<evidence type="ECO:0000256" key="6">
    <source>
        <dbReference type="ARBA" id="ARBA00022729"/>
    </source>
</evidence>
<keyword evidence="5" id="KW-0812">Transmembrane</keyword>
<comment type="subcellular location">
    <subcellularLocation>
        <location evidence="1">Membrane</location>
        <topology evidence="1">Multi-pass membrane protein</topology>
    </subcellularLocation>
</comment>
<sequence>MIIKRKIIMLTSVVALSNLVTQASAMEVIDKKLEIYSKIHMSIDSVSADNPAANNNEGLSVSSNSSRLGFKGELPAGAFKFVYQFEQELFLDEGTGALADRNTFAGLKGSFGRIIVGHHDTPFKDVASKWGIFGDSVGERRAILGAGFSNGNQMNERAKNAIMYEYKTKQIRFQLLTAVDPEDTSDGTYDDNNKKVTSLGLSYRTGSVWIAVGYEAWKQHSKIADGDALRIAAHYKVMGALQLGLIYESINSDTVDEWKRDIVGFNALYKLSNTNDIRIQYLVADDADNSPDTGATKASIGFYHKLDKKAKVYIAYGATTNESNAAYQGVDGGHGDEIKTANGGNPSSVSVGLIYKF</sequence>
<keyword evidence="3" id="KW-0813">Transport</keyword>
<name>A0A3B1AQM3_9ZZZZ</name>
<keyword evidence="7" id="KW-0406">Ion transport</keyword>
<evidence type="ECO:0000259" key="11">
    <source>
        <dbReference type="Pfam" id="PF13609"/>
    </source>
</evidence>
<proteinExistence type="predicted"/>
<evidence type="ECO:0000256" key="3">
    <source>
        <dbReference type="ARBA" id="ARBA00022448"/>
    </source>
</evidence>
<dbReference type="GO" id="GO:0034220">
    <property type="term" value="P:monoatomic ion transmembrane transport"/>
    <property type="evidence" value="ECO:0007669"/>
    <property type="project" value="InterPro"/>
</dbReference>